<feature type="signal peptide" evidence="1">
    <location>
        <begin position="1"/>
        <end position="21"/>
    </location>
</feature>
<dbReference type="InterPro" id="IPR042245">
    <property type="entry name" value="Tgt2/MlaC_sf"/>
</dbReference>
<dbReference type="PANTHER" id="PTHR36573:SF1">
    <property type="entry name" value="INTERMEMBRANE PHOSPHOLIPID TRANSPORT SYSTEM BINDING PROTEIN MLAC"/>
    <property type="match status" value="1"/>
</dbReference>
<dbReference type="InterPro" id="IPR008869">
    <property type="entry name" value="MlaC/ttg2D"/>
</dbReference>
<keyword evidence="1" id="KW-0732">Signal</keyword>
<sequence length="198" mass="22849">MKIFKILLAAALFACSLWAVSENEIKQEVTKRTDEAIKVLKDANLDNAAKSKALFAIFDPLFDFKQMAKISLGKRYNSLSASEQKQFDEAFEQKLKSSYIDKLLSYTNQEINIKDASKPQPNRYWLNSELISEGKPYEFVYKFYDAKERGWLIYDLDIIRVSIIQTYRSQFADLLDNTDFATLIAKLNQTTLPNQGDK</sequence>
<reference evidence="2 3" key="1">
    <citation type="submission" date="2019-07" db="EMBL/GenBank/DDBJ databases">
        <title>Rapid identification of Enteric Bacteria from Whole Genome Sequences (WGS) using Average Nucleotide Identity (ANI).</title>
        <authorList>
            <person name="Lane C."/>
        </authorList>
    </citation>
    <scope>NUCLEOTIDE SEQUENCE [LARGE SCALE GENOMIC DNA]</scope>
    <source>
        <strain evidence="2 3">D2411</strain>
    </source>
</reference>
<dbReference type="Proteomes" id="UP000321812">
    <property type="component" value="Unassembled WGS sequence"/>
</dbReference>
<gene>
    <name evidence="2" type="ORF">YZ82_05205</name>
</gene>
<protein>
    <submittedName>
        <fullName evidence="2">ABC transporter substrate-binding protein</fullName>
    </submittedName>
</protein>
<dbReference type="Pfam" id="PF05494">
    <property type="entry name" value="MlaC"/>
    <property type="match status" value="1"/>
</dbReference>
<dbReference type="Gene3D" id="3.10.450.710">
    <property type="entry name" value="Tgt2/MlaC"/>
    <property type="match status" value="1"/>
</dbReference>
<name>A0A562XCZ3_CAMHY</name>
<proteinExistence type="predicted"/>
<evidence type="ECO:0000256" key="1">
    <source>
        <dbReference type="SAM" id="SignalP"/>
    </source>
</evidence>
<dbReference type="AlphaFoldDB" id="A0A562XCZ3"/>
<organism evidence="2 3">
    <name type="scientific">Campylobacter hyointestinalis</name>
    <dbReference type="NCBI Taxonomy" id="198"/>
    <lineage>
        <taxon>Bacteria</taxon>
        <taxon>Pseudomonadati</taxon>
        <taxon>Campylobacterota</taxon>
        <taxon>Epsilonproteobacteria</taxon>
        <taxon>Campylobacterales</taxon>
        <taxon>Campylobacteraceae</taxon>
        <taxon>Campylobacter</taxon>
    </lineage>
</organism>
<evidence type="ECO:0000313" key="3">
    <source>
        <dbReference type="Proteomes" id="UP000321812"/>
    </source>
</evidence>
<dbReference type="EMBL" id="VOAP01000015">
    <property type="protein sequence ID" value="TWO19970.1"/>
    <property type="molecule type" value="Genomic_DNA"/>
</dbReference>
<comment type="caution">
    <text evidence="2">The sequence shown here is derived from an EMBL/GenBank/DDBJ whole genome shotgun (WGS) entry which is preliminary data.</text>
</comment>
<dbReference type="PANTHER" id="PTHR36573">
    <property type="entry name" value="INTERMEMBRANE PHOSPHOLIPID TRANSPORT SYSTEM BINDING PROTEIN MLAC"/>
    <property type="match status" value="1"/>
</dbReference>
<evidence type="ECO:0000313" key="2">
    <source>
        <dbReference type="EMBL" id="TWO19970.1"/>
    </source>
</evidence>
<feature type="chain" id="PRO_5022244956" evidence="1">
    <location>
        <begin position="22"/>
        <end position="198"/>
    </location>
</feature>
<accession>A0A562XCZ3</accession>
<dbReference type="RefSeq" id="WP_147497276.1">
    <property type="nucleotide sequence ID" value="NZ_VOAP01000015.1"/>
</dbReference>